<keyword evidence="1" id="KW-0472">Membrane</keyword>
<evidence type="ECO:0008006" key="4">
    <source>
        <dbReference type="Google" id="ProtNLM"/>
    </source>
</evidence>
<name>A0A7C9VTC5_9PSEU</name>
<evidence type="ECO:0000313" key="2">
    <source>
        <dbReference type="EMBL" id="NGY64014.1"/>
    </source>
</evidence>
<comment type="caution">
    <text evidence="2">The sequence shown here is derived from an EMBL/GenBank/DDBJ whole genome shotgun (WGS) entry which is preliminary data.</text>
</comment>
<accession>A0A7C9VTC5</accession>
<feature type="transmembrane region" description="Helical" evidence="1">
    <location>
        <begin position="669"/>
        <end position="685"/>
    </location>
</feature>
<gene>
    <name evidence="2" type="ORF">G7043_34345</name>
</gene>
<keyword evidence="3" id="KW-1185">Reference proteome</keyword>
<keyword evidence="1" id="KW-0812">Transmembrane</keyword>
<proteinExistence type="predicted"/>
<organism evidence="2 3">
    <name type="scientific">Lentzea alba</name>
    <dbReference type="NCBI Taxonomy" id="2714351"/>
    <lineage>
        <taxon>Bacteria</taxon>
        <taxon>Bacillati</taxon>
        <taxon>Actinomycetota</taxon>
        <taxon>Actinomycetes</taxon>
        <taxon>Pseudonocardiales</taxon>
        <taxon>Pseudonocardiaceae</taxon>
        <taxon>Lentzea</taxon>
    </lineage>
</organism>
<feature type="transmembrane region" description="Helical" evidence="1">
    <location>
        <begin position="630"/>
        <end position="648"/>
    </location>
</feature>
<protein>
    <recommendedName>
        <fullName evidence="4">Membrane-associated oxidoreductase</fullName>
    </recommendedName>
</protein>
<dbReference type="Proteomes" id="UP000481360">
    <property type="component" value="Unassembled WGS sequence"/>
</dbReference>
<keyword evidence="1" id="KW-1133">Transmembrane helix</keyword>
<dbReference type="RefSeq" id="WP_166052811.1">
    <property type="nucleotide sequence ID" value="NZ_JAAMPJ010000011.1"/>
</dbReference>
<reference evidence="2 3" key="1">
    <citation type="submission" date="2020-03" db="EMBL/GenBank/DDBJ databases">
        <title>Isolation and identification of active actinomycetes.</title>
        <authorList>
            <person name="Sun X."/>
        </authorList>
    </citation>
    <scope>NUCLEOTIDE SEQUENCE [LARGE SCALE GENOMIC DNA]</scope>
    <source>
        <strain evidence="2 3">NEAU-D13</strain>
    </source>
</reference>
<sequence>MTPAELELLEEIEPDKRVEFHGGGREIGAEFLARQLIRVMGERPRKLSLFNVVVVGKLDLEAADVGFPVEFEGCDFDDVPNVEQAALAGLYLVDCRLPGLSASQARFRDGLALHGCVVRGCVQLNGAHVAGQLDMEDCVIDGPPDGALKADGLRVEQDFYCSRKFQVTGLTHMIGAHIGGQFICDGATFRNPGEDRTLELSGLVVQEHVFWRNGFSVQGDVNLNGADIAGRLVCHRARFTNPGRTALSAIGMTVRQEVEFSETCVVRGELNLVGCKFGGWLKFTGGKFINPCGVAINLTRSVTSLNLVLRRGTAVRGELRLAGARINGLLGAQGAHFENEGGVAINATGLRVRNDLSLSVRDRKRFRARGQVVLSGAHVGGNLDCTGGRFEIDEGDALVAHGINVAGDAKLCGSFFARGKVDLAGASVEGKLDFTGARLEHNGDAVRCDRVRVKHAVKFDKVRATGCVRMCDARVGSEITFLKAVLQGKPSLKLKGTQVVGSLRLGFAERPSGSVDLRLVRAGSFGDSERDWAHKSRLDGFVYGALREDSMELDKRLTWLRDRHAYVPQVYLQLASTYANAGQHDEATDVLMAKEDARRRSLDGIFGRLHRMVWWVLNPTVGYGYRPLRIVWWLGVLTAAGGVIFHFLRQNPDNFARARPGLEAYWFDPWLYTIDLLLPIMSLNHSELWVPLHGARWASLAFTVLGWVLAVCLVTGVGRLFKRDER</sequence>
<evidence type="ECO:0000313" key="3">
    <source>
        <dbReference type="Proteomes" id="UP000481360"/>
    </source>
</evidence>
<feature type="transmembrane region" description="Helical" evidence="1">
    <location>
        <begin position="697"/>
        <end position="721"/>
    </location>
</feature>
<dbReference type="AlphaFoldDB" id="A0A7C9VTC5"/>
<dbReference type="EMBL" id="JAAMPJ010000011">
    <property type="protein sequence ID" value="NGY64014.1"/>
    <property type="molecule type" value="Genomic_DNA"/>
</dbReference>
<evidence type="ECO:0000256" key="1">
    <source>
        <dbReference type="SAM" id="Phobius"/>
    </source>
</evidence>